<dbReference type="EMBL" id="BSKO01000001">
    <property type="protein sequence ID" value="GLO67404.1"/>
    <property type="molecule type" value="Genomic_DNA"/>
</dbReference>
<evidence type="ECO:0000313" key="3">
    <source>
        <dbReference type="Proteomes" id="UP001275436"/>
    </source>
</evidence>
<protein>
    <recommendedName>
        <fullName evidence="4">Prolipoprotein signal peptidase</fullName>
    </recommendedName>
</protein>
<proteinExistence type="predicted"/>
<keyword evidence="1" id="KW-0812">Transmembrane</keyword>
<feature type="transmembrane region" description="Helical" evidence="1">
    <location>
        <begin position="20"/>
        <end position="40"/>
    </location>
</feature>
<evidence type="ECO:0000256" key="1">
    <source>
        <dbReference type="SAM" id="Phobius"/>
    </source>
</evidence>
<dbReference type="Proteomes" id="UP001275436">
    <property type="component" value="Unassembled WGS sequence"/>
</dbReference>
<gene>
    <name evidence="2" type="ORF">MACH08_31880</name>
</gene>
<keyword evidence="3" id="KW-1185">Reference proteome</keyword>
<dbReference type="RefSeq" id="WP_017797929.1">
    <property type="nucleotide sequence ID" value="NZ_BSKO01000001.1"/>
</dbReference>
<organism evidence="2 3">
    <name type="scientific">Oceanobacillus kimchii</name>
    <dbReference type="NCBI Taxonomy" id="746691"/>
    <lineage>
        <taxon>Bacteria</taxon>
        <taxon>Bacillati</taxon>
        <taxon>Bacillota</taxon>
        <taxon>Bacilli</taxon>
        <taxon>Bacillales</taxon>
        <taxon>Bacillaceae</taxon>
        <taxon>Oceanobacillus</taxon>
    </lineage>
</organism>
<name>A0ABQ5TKM9_9BACI</name>
<comment type="caution">
    <text evidence="2">The sequence shown here is derived from an EMBL/GenBank/DDBJ whole genome shotgun (WGS) entry which is preliminary data.</text>
</comment>
<evidence type="ECO:0008006" key="4">
    <source>
        <dbReference type="Google" id="ProtNLM"/>
    </source>
</evidence>
<keyword evidence="1" id="KW-0472">Membrane</keyword>
<sequence length="52" mass="5995">MVDALLDFMLGPMRGISQFYFEYQLLFNSIVVGIAAYFLIKNKKKSTKESNN</sequence>
<reference evidence="2 3" key="1">
    <citation type="submission" date="2023-02" db="EMBL/GenBank/DDBJ databases">
        <title>Oceanobacillus kimchii IFOP_LL358 isolated form Alexandrium catenella lab strain.</title>
        <authorList>
            <person name="Gajardo G."/>
            <person name="Ueki S."/>
            <person name="Maruyama F."/>
        </authorList>
    </citation>
    <scope>NUCLEOTIDE SEQUENCE [LARGE SCALE GENOMIC DNA]</scope>
    <source>
        <strain evidence="2 3">IFOP_LL358</strain>
    </source>
</reference>
<evidence type="ECO:0000313" key="2">
    <source>
        <dbReference type="EMBL" id="GLO67404.1"/>
    </source>
</evidence>
<accession>A0ABQ5TKM9</accession>
<keyword evidence="1" id="KW-1133">Transmembrane helix</keyword>